<organism evidence="1 2">
    <name type="scientific">Chroococcidiopsis cubana SAG 39.79</name>
    <dbReference type="NCBI Taxonomy" id="388085"/>
    <lineage>
        <taxon>Bacteria</taxon>
        <taxon>Bacillati</taxon>
        <taxon>Cyanobacteriota</taxon>
        <taxon>Cyanophyceae</taxon>
        <taxon>Chroococcidiopsidales</taxon>
        <taxon>Chroococcidiopsidaceae</taxon>
        <taxon>Chroococcidiopsis</taxon>
    </lineage>
</organism>
<dbReference type="AlphaFoldDB" id="A0AB37UQP2"/>
<accession>A0AB37UQP2</accession>
<dbReference type="PIRSF" id="PIRSF035042">
    <property type="entry name" value="UCP035042_thirdx"/>
    <property type="match status" value="1"/>
</dbReference>
<dbReference type="Gene3D" id="3.40.30.10">
    <property type="entry name" value="Glutaredoxin"/>
    <property type="match status" value="1"/>
</dbReference>
<proteinExistence type="predicted"/>
<dbReference type="RefSeq" id="WP_106167870.1">
    <property type="nucleotide sequence ID" value="NZ_JAVKZF010000001.1"/>
</dbReference>
<dbReference type="InterPro" id="IPR010350">
    <property type="entry name" value="Aim32/Apd1-like_bac"/>
</dbReference>
<name>A0AB37UQP2_9CYAN</name>
<dbReference type="Proteomes" id="UP000282574">
    <property type="component" value="Unassembled WGS sequence"/>
</dbReference>
<comment type="caution">
    <text evidence="1">The sequence shown here is derived from an EMBL/GenBank/DDBJ whole genome shotgun (WGS) entry which is preliminary data.</text>
</comment>
<sequence>MNKFFCAEASRQAEENPIGWAAPCQLYILIECPPPWTGDEFASQSISANLKVLVEEIYRAEPAAMVLLIYSHILTKKNSTKLLIFRQKSGLCDGYSKQETEVNCINDIALVLQNYLANPIQTEDPPPLTRDILICTHGSHDKCCAKYGIPFYRQAIATVTNLGLENVRIWQSSHFGGHRFAPTALDFPSGRCYGRLDAKSFTSILTYNGDIQDLKSVYRGWGILSGSDYPIPAQLVEQELMLRYSWDWFKYKVASRIVEQNEDASFNCVELIFATPDGAIARYRADVVEDRSKALYLIGDCNGTEVEKLPKFYVKNLTQLECDRD</sequence>
<dbReference type="CDD" id="cd03062">
    <property type="entry name" value="TRX_Fd_Sucrase"/>
    <property type="match status" value="1"/>
</dbReference>
<evidence type="ECO:0008006" key="3">
    <source>
        <dbReference type="Google" id="ProtNLM"/>
    </source>
</evidence>
<dbReference type="SUPFAM" id="SSF52833">
    <property type="entry name" value="Thioredoxin-like"/>
    <property type="match status" value="1"/>
</dbReference>
<dbReference type="Pfam" id="PF06999">
    <property type="entry name" value="Suc_Fer-like"/>
    <property type="match status" value="1"/>
</dbReference>
<evidence type="ECO:0000313" key="2">
    <source>
        <dbReference type="Proteomes" id="UP000282574"/>
    </source>
</evidence>
<dbReference type="InterPro" id="IPR036249">
    <property type="entry name" value="Thioredoxin-like_sf"/>
</dbReference>
<reference evidence="1 2" key="1">
    <citation type="journal article" date="2019" name="Genome Biol. Evol.">
        <title>Day and night: Metabolic profiles and evolutionary relationships of six axenic non-marine cyanobacteria.</title>
        <authorList>
            <person name="Will S.E."/>
            <person name="Henke P."/>
            <person name="Boedeker C."/>
            <person name="Huang S."/>
            <person name="Brinkmann H."/>
            <person name="Rohde M."/>
            <person name="Jarek M."/>
            <person name="Friedl T."/>
            <person name="Seufert S."/>
            <person name="Schumacher M."/>
            <person name="Overmann J."/>
            <person name="Neumann-Schaal M."/>
            <person name="Petersen J."/>
        </authorList>
    </citation>
    <scope>NUCLEOTIDE SEQUENCE [LARGE SCALE GENOMIC DNA]</scope>
    <source>
        <strain evidence="1 2">SAG 39.79</strain>
    </source>
</reference>
<keyword evidence="2" id="KW-1185">Reference proteome</keyword>
<dbReference type="EMBL" id="RSCK01000005">
    <property type="protein sequence ID" value="RUT13773.1"/>
    <property type="molecule type" value="Genomic_DNA"/>
</dbReference>
<dbReference type="InterPro" id="IPR009737">
    <property type="entry name" value="Aim32/Apd1-like"/>
</dbReference>
<evidence type="ECO:0000313" key="1">
    <source>
        <dbReference type="EMBL" id="RUT13773.1"/>
    </source>
</evidence>
<protein>
    <recommendedName>
        <fullName evidence="3">Sucrase ferredoxin</fullName>
    </recommendedName>
</protein>
<gene>
    <name evidence="1" type="ORF">DSM107010_10480</name>
</gene>